<keyword evidence="2" id="KW-0812">Transmembrane</keyword>
<evidence type="ECO:0000256" key="1">
    <source>
        <dbReference type="ARBA" id="ARBA00022917"/>
    </source>
</evidence>
<keyword evidence="4" id="KW-1185">Reference proteome</keyword>
<proteinExistence type="predicted"/>
<keyword evidence="2" id="KW-1133">Transmembrane helix</keyword>
<reference evidence="3 4" key="1">
    <citation type="journal article" date="2021" name="BMC Genomics">
        <title>Datura genome reveals duplications of psychoactive alkaloid biosynthetic genes and high mutation rate following tissue culture.</title>
        <authorList>
            <person name="Rajewski A."/>
            <person name="Carter-House D."/>
            <person name="Stajich J."/>
            <person name="Litt A."/>
        </authorList>
    </citation>
    <scope>NUCLEOTIDE SEQUENCE [LARGE SCALE GENOMIC DNA]</scope>
    <source>
        <strain evidence="3">AR-01</strain>
    </source>
</reference>
<dbReference type="Proteomes" id="UP000823775">
    <property type="component" value="Unassembled WGS sequence"/>
</dbReference>
<evidence type="ECO:0000256" key="2">
    <source>
        <dbReference type="SAM" id="Phobius"/>
    </source>
</evidence>
<dbReference type="GO" id="GO:0003743">
    <property type="term" value="F:translation initiation factor activity"/>
    <property type="evidence" value="ECO:0007669"/>
    <property type="project" value="UniProtKB-KW"/>
</dbReference>
<evidence type="ECO:0000313" key="3">
    <source>
        <dbReference type="EMBL" id="MCD7456617.1"/>
    </source>
</evidence>
<dbReference type="SUPFAM" id="SSF110993">
    <property type="entry name" value="eIF-2-alpha, C-terminal domain"/>
    <property type="match status" value="1"/>
</dbReference>
<keyword evidence="2" id="KW-0472">Membrane</keyword>
<organism evidence="3 4">
    <name type="scientific">Datura stramonium</name>
    <name type="common">Jimsonweed</name>
    <name type="synonym">Common thornapple</name>
    <dbReference type="NCBI Taxonomy" id="4076"/>
    <lineage>
        <taxon>Eukaryota</taxon>
        <taxon>Viridiplantae</taxon>
        <taxon>Streptophyta</taxon>
        <taxon>Embryophyta</taxon>
        <taxon>Tracheophyta</taxon>
        <taxon>Spermatophyta</taxon>
        <taxon>Magnoliopsida</taxon>
        <taxon>eudicotyledons</taxon>
        <taxon>Gunneridae</taxon>
        <taxon>Pentapetalae</taxon>
        <taxon>asterids</taxon>
        <taxon>lamiids</taxon>
        <taxon>Solanales</taxon>
        <taxon>Solanaceae</taxon>
        <taxon>Solanoideae</taxon>
        <taxon>Datureae</taxon>
        <taxon>Datura</taxon>
    </lineage>
</organism>
<gene>
    <name evidence="3" type="primary">EIF2A_3</name>
    <name evidence="3" type="ORF">HAX54_032397</name>
</gene>
<protein>
    <submittedName>
        <fullName evidence="3">Eukaryotic translation initiation factor 2A</fullName>
    </submittedName>
</protein>
<sequence length="115" mass="12860">MTPQPLKIRAVIEMKRFQFVGVLHIKEAMRKAEAAGNDDCPVKIKLVAPPAYVLNTQTLDKEQGIAILTKAIAACTEERKLAVKEAPRAVSYLFLLNYECLFISITIVECSSFYL</sequence>
<dbReference type="PANTHER" id="PTHR10602">
    <property type="entry name" value="EUKARYOTIC TRANSLATION INITIATION FACTOR 2 SUBUNIT 1"/>
    <property type="match status" value="1"/>
</dbReference>
<keyword evidence="1" id="KW-0648">Protein biosynthesis</keyword>
<dbReference type="Pfam" id="PF07541">
    <property type="entry name" value="EIF_2_alpha"/>
    <property type="match status" value="1"/>
</dbReference>
<name>A0ABS8SCY1_DATST</name>
<dbReference type="InterPro" id="IPR024055">
    <property type="entry name" value="TIF2_asu_C"/>
</dbReference>
<dbReference type="Gene3D" id="3.30.70.1130">
    <property type="entry name" value="EIF_2_alpha"/>
    <property type="match status" value="1"/>
</dbReference>
<keyword evidence="3" id="KW-0396">Initiation factor</keyword>
<accession>A0ABS8SCY1</accession>
<evidence type="ECO:0000313" key="4">
    <source>
        <dbReference type="Proteomes" id="UP000823775"/>
    </source>
</evidence>
<feature type="transmembrane region" description="Helical" evidence="2">
    <location>
        <begin position="89"/>
        <end position="114"/>
    </location>
</feature>
<dbReference type="InterPro" id="IPR011488">
    <property type="entry name" value="TIF_2_asu"/>
</dbReference>
<comment type="caution">
    <text evidence="3">The sequence shown here is derived from an EMBL/GenBank/DDBJ whole genome shotgun (WGS) entry which is preliminary data.</text>
</comment>
<dbReference type="PANTHER" id="PTHR10602:SF0">
    <property type="entry name" value="EUKARYOTIC TRANSLATION INITIATION FACTOR 2 SUBUNIT 1"/>
    <property type="match status" value="1"/>
</dbReference>
<dbReference type="EMBL" id="JACEIK010000411">
    <property type="protein sequence ID" value="MCD7456617.1"/>
    <property type="molecule type" value="Genomic_DNA"/>
</dbReference>